<dbReference type="EMBL" id="CP030032">
    <property type="protein sequence ID" value="AWV89273.1"/>
    <property type="molecule type" value="Genomic_DNA"/>
</dbReference>
<dbReference type="Pfam" id="PF10127">
    <property type="entry name" value="RlaP"/>
    <property type="match status" value="1"/>
</dbReference>
<proteinExistence type="predicted"/>
<reference evidence="1 2" key="1">
    <citation type="submission" date="2018-06" db="EMBL/GenBank/DDBJ databases">
        <title>Lujinxingia sediminis gen. nov. sp. nov., a new facultative anaerobic member of the class Deltaproteobacteria, and proposal of Lujinxingaceae fam. nov.</title>
        <authorList>
            <person name="Guo L.-Y."/>
            <person name="Li C.-M."/>
            <person name="Wang S."/>
            <person name="Du Z.-J."/>
        </authorList>
    </citation>
    <scope>NUCLEOTIDE SEQUENCE [LARGE SCALE GENOMIC DNA]</scope>
    <source>
        <strain evidence="1 2">FA350</strain>
    </source>
</reference>
<sequence length="264" mass="28770">MPLSFATRPGELNAPDDIDLPAQVRSAQFLSAWSGSALYGHQRPLRLGGVFVESAGVVLGLRSWNDAREGVIDTVPYAIFEVEKIVRMMLHQSGLAFEILASPVLFETNSSGADGTGFPARRVVNAAVTQGLLHHYRDVARGMLDRLLAAKGRGASLEDIFGLVRTALTGRALMQAEVDFNLATLLVNHASPKVAGYIRNTVPEDLVNKAWLNGFARTLEPLIASLAPEDSALPTNPTDYEWLHEFVISSRLEQYENKRSGSQS</sequence>
<name>A0A2Z4FJZ9_9DELT</name>
<dbReference type="InterPro" id="IPR018775">
    <property type="entry name" value="RlaP"/>
</dbReference>
<dbReference type="AlphaFoldDB" id="A0A2Z4FJZ9"/>
<gene>
    <name evidence="1" type="ORF">DN745_07935</name>
</gene>
<evidence type="ECO:0000313" key="2">
    <source>
        <dbReference type="Proteomes" id="UP000249799"/>
    </source>
</evidence>
<dbReference type="OrthoDB" id="5507778at2"/>
<organism evidence="1 2">
    <name type="scientific">Bradymonas sediminis</name>
    <dbReference type="NCBI Taxonomy" id="1548548"/>
    <lineage>
        <taxon>Bacteria</taxon>
        <taxon>Deltaproteobacteria</taxon>
        <taxon>Bradymonadales</taxon>
        <taxon>Bradymonadaceae</taxon>
        <taxon>Bradymonas</taxon>
    </lineage>
</organism>
<keyword evidence="2" id="KW-1185">Reference proteome</keyword>
<dbReference type="RefSeq" id="WP_111333638.1">
    <property type="nucleotide sequence ID" value="NZ_CP030032.1"/>
</dbReference>
<protein>
    <submittedName>
        <fullName evidence="1">Uncharacterized protein</fullName>
    </submittedName>
</protein>
<evidence type="ECO:0000313" key="1">
    <source>
        <dbReference type="EMBL" id="AWV89273.1"/>
    </source>
</evidence>
<dbReference type="KEGG" id="bsed:DN745_07935"/>
<dbReference type="Proteomes" id="UP000249799">
    <property type="component" value="Chromosome"/>
</dbReference>
<accession>A0A2Z4FJZ9</accession>